<feature type="domain" description="C2H2-type" evidence="4">
    <location>
        <begin position="34"/>
        <end position="57"/>
    </location>
</feature>
<dbReference type="SMART" id="SM00355">
    <property type="entry name" value="ZnF_C2H2"/>
    <property type="match status" value="2"/>
</dbReference>
<evidence type="ECO:0000313" key="5">
    <source>
        <dbReference type="EMBL" id="VDM72760.1"/>
    </source>
</evidence>
<dbReference type="Proteomes" id="UP000270094">
    <property type="component" value="Unassembled WGS sequence"/>
</dbReference>
<evidence type="ECO:0000256" key="2">
    <source>
        <dbReference type="ARBA" id="ARBA00023163"/>
    </source>
</evidence>
<keyword evidence="6" id="KW-1185">Reference proteome</keyword>
<dbReference type="EMBL" id="UYYB01027106">
    <property type="protein sequence ID" value="VDM72760.1"/>
    <property type="molecule type" value="Genomic_DNA"/>
</dbReference>
<sequence length="172" mass="19471">MCEWDGCAALFVTASSVLSHVAKEHVVDDGEQACQWPGCDGTLRSRWSLVTHIQDHHANETALKMALQRRRFEILEPHLTFPFLFFLSQGWASSCATYPVQARTSARSTPSSWIQQACSHRGHKKTRIQLFAQRYHGIIVYDEPEGPVTKSIRLTSCLILRNLARYSATGRQ</sequence>
<evidence type="ECO:0000313" key="6">
    <source>
        <dbReference type="Proteomes" id="UP000270094"/>
    </source>
</evidence>
<keyword evidence="1" id="KW-0805">Transcription regulation</keyword>
<evidence type="ECO:0000259" key="4">
    <source>
        <dbReference type="PROSITE" id="PS00028"/>
    </source>
</evidence>
<keyword evidence="2" id="KW-0804">Transcription</keyword>
<gene>
    <name evidence="5" type="ORF">SVUK_LOCUS7758</name>
</gene>
<dbReference type="AlphaFoldDB" id="A0A3P7IIF0"/>
<accession>A0A3P7IIF0</accession>
<dbReference type="PANTHER" id="PTHR22970:SF14">
    <property type="entry name" value="AT-RICH INTERACTIVE DOMAIN-CONTAINING PROTEIN 2"/>
    <property type="match status" value="1"/>
</dbReference>
<dbReference type="PROSITE" id="PS00028">
    <property type="entry name" value="ZINC_FINGER_C2H2_1"/>
    <property type="match status" value="2"/>
</dbReference>
<keyword evidence="3" id="KW-0539">Nucleus</keyword>
<dbReference type="OrthoDB" id="338531at2759"/>
<proteinExistence type="predicted"/>
<name>A0A3P7IIF0_STRVU</name>
<feature type="domain" description="C2H2-type" evidence="4">
    <location>
        <begin position="2"/>
        <end position="25"/>
    </location>
</feature>
<reference evidence="5 6" key="1">
    <citation type="submission" date="2018-11" db="EMBL/GenBank/DDBJ databases">
        <authorList>
            <consortium name="Pathogen Informatics"/>
        </authorList>
    </citation>
    <scope>NUCLEOTIDE SEQUENCE [LARGE SCALE GENOMIC DNA]</scope>
</reference>
<dbReference type="PANTHER" id="PTHR22970">
    <property type="entry name" value="AT-RICH INTERACTIVE DOMAIN-CONTAINING PROTEIN 2"/>
    <property type="match status" value="1"/>
</dbReference>
<dbReference type="InterPro" id="IPR052406">
    <property type="entry name" value="Chromatin_Remodeling_Comp"/>
</dbReference>
<dbReference type="Gene3D" id="3.30.160.60">
    <property type="entry name" value="Classic Zinc Finger"/>
    <property type="match status" value="1"/>
</dbReference>
<organism evidence="5 6">
    <name type="scientific">Strongylus vulgaris</name>
    <name type="common">Blood worm</name>
    <dbReference type="NCBI Taxonomy" id="40348"/>
    <lineage>
        <taxon>Eukaryota</taxon>
        <taxon>Metazoa</taxon>
        <taxon>Ecdysozoa</taxon>
        <taxon>Nematoda</taxon>
        <taxon>Chromadorea</taxon>
        <taxon>Rhabditida</taxon>
        <taxon>Rhabditina</taxon>
        <taxon>Rhabditomorpha</taxon>
        <taxon>Strongyloidea</taxon>
        <taxon>Strongylidae</taxon>
        <taxon>Strongylus</taxon>
    </lineage>
</organism>
<protein>
    <recommendedName>
        <fullName evidence="4">C2H2-type domain-containing protein</fullName>
    </recommendedName>
</protein>
<dbReference type="InterPro" id="IPR013087">
    <property type="entry name" value="Znf_C2H2_type"/>
</dbReference>
<evidence type="ECO:0000256" key="3">
    <source>
        <dbReference type="ARBA" id="ARBA00023242"/>
    </source>
</evidence>
<evidence type="ECO:0000256" key="1">
    <source>
        <dbReference type="ARBA" id="ARBA00023015"/>
    </source>
</evidence>